<dbReference type="GO" id="GO:0046872">
    <property type="term" value="F:metal ion binding"/>
    <property type="evidence" value="ECO:0007669"/>
    <property type="project" value="UniProtKB-KW"/>
</dbReference>
<comment type="caution">
    <text evidence="12">The sequence shown here is derived from an EMBL/GenBank/DDBJ whole genome shotgun (WGS) entry which is preliminary data.</text>
</comment>
<evidence type="ECO:0000256" key="10">
    <source>
        <dbReference type="SAM" id="MobiDB-lite"/>
    </source>
</evidence>
<evidence type="ECO:0000259" key="11">
    <source>
        <dbReference type="PROSITE" id="PS51819"/>
    </source>
</evidence>
<dbReference type="InParanoid" id="K0KLE4"/>
<dbReference type="GO" id="GO:0006559">
    <property type="term" value="P:L-phenylalanine catabolic process"/>
    <property type="evidence" value="ECO:0007669"/>
    <property type="project" value="UniProtKB-UniPathway"/>
</dbReference>
<dbReference type="InterPro" id="IPR029068">
    <property type="entry name" value="Glyas_Bleomycin-R_OHBP_Dase"/>
</dbReference>
<name>K0KLE4_WICCF</name>
<keyword evidence="7" id="KW-0828">Tyrosine catabolism</keyword>
<comment type="cofactor">
    <cofactor evidence="1">
        <name>Fe cation</name>
        <dbReference type="ChEBI" id="CHEBI:24875"/>
    </cofactor>
</comment>
<evidence type="ECO:0000256" key="6">
    <source>
        <dbReference type="ARBA" id="ARBA00022737"/>
    </source>
</evidence>
<dbReference type="Gene3D" id="3.10.180.10">
    <property type="entry name" value="2,3-Dihydroxybiphenyl 1,2-Dioxygenase, domain 1"/>
    <property type="match status" value="2"/>
</dbReference>
<dbReference type="PANTHER" id="PTHR11959:SF1">
    <property type="entry name" value="4-HYDROXYPHENYLPYRUVATE DIOXYGENASE"/>
    <property type="match status" value="1"/>
</dbReference>
<dbReference type="PROSITE" id="PS51819">
    <property type="entry name" value="VOC"/>
    <property type="match status" value="2"/>
</dbReference>
<dbReference type="EMBL" id="CAIF01000063">
    <property type="protein sequence ID" value="CCH43032.1"/>
    <property type="molecule type" value="Genomic_DNA"/>
</dbReference>
<dbReference type="CDD" id="cd07250">
    <property type="entry name" value="HPPD_C_like"/>
    <property type="match status" value="1"/>
</dbReference>
<dbReference type="AlphaFoldDB" id="K0KLE4"/>
<dbReference type="GO" id="GO:0003868">
    <property type="term" value="F:4-hydroxyphenylpyruvate dioxygenase activity"/>
    <property type="evidence" value="ECO:0007669"/>
    <property type="project" value="UniProtKB-EC"/>
</dbReference>
<keyword evidence="6" id="KW-0677">Repeat</keyword>
<feature type="domain" description="VOC" evidence="11">
    <location>
        <begin position="187"/>
        <end position="332"/>
    </location>
</feature>
<evidence type="ECO:0000256" key="5">
    <source>
        <dbReference type="ARBA" id="ARBA00022723"/>
    </source>
</evidence>
<dbReference type="CDD" id="cd08342">
    <property type="entry name" value="HPPD_N_like"/>
    <property type="match status" value="1"/>
</dbReference>
<dbReference type="NCBIfam" id="TIGR01263">
    <property type="entry name" value="4HPPD"/>
    <property type="match status" value="1"/>
</dbReference>
<sequence length="565" mass="63706">MLPTVNFPPSNSSDHRDNPDISVKSNTFDEQNNSKLPLSAPQSVIGATDYNPSSLNFSHSLPGSCNFKLVATTGVVVKKKDLRSTILDDSQSSIINLEQDYESDSHDINRDCYDKKLGSSSIKKEIISSSSLEIERYNKSTLNISNVSGTLKNETDILEQPLNHLKLENSDLENNNDLSYLSDYFHGYHHATWYVSNAKQTASYFVNCFGFEVIAYKGLETKSKTLAAHVVRNGHVTFEFVSPLSPASKSGDKEENKILAEIHEFIKKHGDAVKDISFSVTNIDRIYANAIKQNARGIQKPTTYTDENGAVRIAIIEVFEDVRHTLIDTSQGYKGDFLPGYEPKNSSKNNTTSLYYPIKFEKIDHCVQNEDWNNLDIACDTYSKIFGFHRFWSVDENQVSTEYSALRSIVMASKNEEVKMPINEPAFGVCKSQIEEFIEFHDGSGVQHIALSTLNIIETVSNLKARGAEFIKVPPAYYDKLSSRLEKVGLKLNEQLFELKKLGILVDFDEKGYLLQLFTKPLSDRPTFFLEIIQRNNHNGFGAGNFKALFETIESEQRLRGTLEK</sequence>
<dbReference type="GO" id="GO:0006572">
    <property type="term" value="P:L-tyrosine catabolic process"/>
    <property type="evidence" value="ECO:0007669"/>
    <property type="project" value="UniProtKB-KW"/>
</dbReference>
<evidence type="ECO:0000256" key="4">
    <source>
        <dbReference type="ARBA" id="ARBA00013222"/>
    </source>
</evidence>
<gene>
    <name evidence="12" type="primary">HPD</name>
    <name evidence="12" type="ORF">BN7_2579</name>
</gene>
<dbReference type="PANTHER" id="PTHR11959">
    <property type="entry name" value="4-HYDROXYPHENYLPYRUVATE DIOXYGENASE"/>
    <property type="match status" value="1"/>
</dbReference>
<dbReference type="InterPro" id="IPR037523">
    <property type="entry name" value="VOC_core"/>
</dbReference>
<organism evidence="12 13">
    <name type="scientific">Wickerhamomyces ciferrii (strain ATCC 14091 / BCRC 22168 / CBS 111 / JCM 3599 / NBRC 0793 / NRRL Y-1031 F-60-10)</name>
    <name type="common">Yeast</name>
    <name type="synonym">Pichia ciferrii</name>
    <dbReference type="NCBI Taxonomy" id="1206466"/>
    <lineage>
        <taxon>Eukaryota</taxon>
        <taxon>Fungi</taxon>
        <taxon>Dikarya</taxon>
        <taxon>Ascomycota</taxon>
        <taxon>Saccharomycotina</taxon>
        <taxon>Saccharomycetes</taxon>
        <taxon>Phaffomycetales</taxon>
        <taxon>Wickerhamomycetaceae</taxon>
        <taxon>Wickerhamomyces</taxon>
    </lineage>
</organism>
<protein>
    <recommendedName>
        <fullName evidence="4">4-hydroxyphenylpyruvate dioxygenase</fullName>
        <ecNumber evidence="4">1.13.11.27</ecNumber>
    </recommendedName>
</protein>
<keyword evidence="12" id="KW-0560">Oxidoreductase</keyword>
<proteinExistence type="inferred from homology"/>
<dbReference type="Pfam" id="PF00903">
    <property type="entry name" value="Glyoxalase"/>
    <property type="match status" value="2"/>
</dbReference>
<evidence type="ECO:0000256" key="9">
    <source>
        <dbReference type="ARBA" id="ARBA00023232"/>
    </source>
</evidence>
<evidence type="ECO:0000256" key="8">
    <source>
        <dbReference type="ARBA" id="ARBA00023004"/>
    </source>
</evidence>
<evidence type="ECO:0000256" key="7">
    <source>
        <dbReference type="ARBA" id="ARBA00022878"/>
    </source>
</evidence>
<comment type="similarity">
    <text evidence="3">Belongs to the 4HPPD family.</text>
</comment>
<evidence type="ECO:0000256" key="1">
    <source>
        <dbReference type="ARBA" id="ARBA00001962"/>
    </source>
</evidence>
<evidence type="ECO:0000313" key="12">
    <source>
        <dbReference type="EMBL" id="CCH43032.1"/>
    </source>
</evidence>
<dbReference type="SUPFAM" id="SSF54593">
    <property type="entry name" value="Glyoxalase/Bleomycin resistance protein/Dihydroxybiphenyl dioxygenase"/>
    <property type="match status" value="1"/>
</dbReference>
<dbReference type="InterPro" id="IPR041735">
    <property type="entry name" value="4OHPhenylPyrv_dOase_C"/>
</dbReference>
<dbReference type="EC" id="1.13.11.27" evidence="4"/>
<evidence type="ECO:0000256" key="2">
    <source>
        <dbReference type="ARBA" id="ARBA00005162"/>
    </source>
</evidence>
<comment type="pathway">
    <text evidence="2">Amino-acid degradation; L-phenylalanine degradation; acetoacetate and fumarate from L-phenylalanine: step 3/6.</text>
</comment>
<evidence type="ECO:0000313" key="13">
    <source>
        <dbReference type="Proteomes" id="UP000009328"/>
    </source>
</evidence>
<keyword evidence="8" id="KW-0408">Iron</keyword>
<dbReference type="UniPathway" id="UPA00139">
    <property type="reaction ID" value="UER00362"/>
</dbReference>
<evidence type="ECO:0000256" key="3">
    <source>
        <dbReference type="ARBA" id="ARBA00005877"/>
    </source>
</evidence>
<dbReference type="InterPro" id="IPR041736">
    <property type="entry name" value="4OHPhenylPyrv_dOase_N"/>
</dbReference>
<dbReference type="InterPro" id="IPR005956">
    <property type="entry name" value="4OHPhenylPyrv_dOase"/>
</dbReference>
<dbReference type="FunFam" id="3.10.180.10:FF:000001">
    <property type="entry name" value="4-hydroxyphenylpyruvate dioxygenase"/>
    <property type="match status" value="1"/>
</dbReference>
<keyword evidence="12" id="KW-0223">Dioxygenase</keyword>
<keyword evidence="13" id="KW-1185">Reference proteome</keyword>
<keyword evidence="9" id="KW-0585">Phenylalanine catabolism</keyword>
<accession>K0KLE4</accession>
<dbReference type="STRING" id="1206466.K0KLE4"/>
<feature type="domain" description="VOC" evidence="11">
    <location>
        <begin position="362"/>
        <end position="520"/>
    </location>
</feature>
<reference evidence="12 13" key="1">
    <citation type="journal article" date="2012" name="Eukaryot. Cell">
        <title>Draft genome sequence of Wickerhamomyces ciferrii NRRL Y-1031 F-60-10.</title>
        <authorList>
            <person name="Schneider J."/>
            <person name="Andrea H."/>
            <person name="Blom J."/>
            <person name="Jaenicke S."/>
            <person name="Ruckert C."/>
            <person name="Schorsch C."/>
            <person name="Szczepanowski R."/>
            <person name="Farwick M."/>
            <person name="Goesmann A."/>
            <person name="Puhler A."/>
            <person name="Schaffer S."/>
            <person name="Tauch A."/>
            <person name="Kohler T."/>
            <person name="Brinkrolf K."/>
        </authorList>
    </citation>
    <scope>NUCLEOTIDE SEQUENCE [LARGE SCALE GENOMIC DNA]</scope>
    <source>
        <strain evidence="13">ATCC 14091 / BCRC 22168 / CBS 111 / JCM 3599 / NBRC 0793 / NRRL Y-1031 F-60-10</strain>
    </source>
</reference>
<dbReference type="HOGENOM" id="CLU_034004_1_1_1"/>
<feature type="compositionally biased region" description="Polar residues" evidence="10">
    <location>
        <begin position="23"/>
        <end position="37"/>
    </location>
</feature>
<keyword evidence="5" id="KW-0479">Metal-binding</keyword>
<dbReference type="InterPro" id="IPR004360">
    <property type="entry name" value="Glyas_Fos-R_dOase_dom"/>
</dbReference>
<dbReference type="Proteomes" id="UP000009328">
    <property type="component" value="Unassembled WGS sequence"/>
</dbReference>
<feature type="region of interest" description="Disordered" evidence="10">
    <location>
        <begin position="1"/>
        <end position="37"/>
    </location>
</feature>
<dbReference type="eggNOG" id="KOG0638">
    <property type="taxonomic scope" value="Eukaryota"/>
</dbReference>